<reference evidence="1" key="6">
    <citation type="journal article" date="2002" name="Nature">
        <title>Analysis of the mouse transcriptome based on functional annotation of 60,770 full-length cDNAs.</title>
        <authorList>
            <consortium name="The FANTOM Consortium and the RIKEN Genome Exploration Research Group Phase I and II Team"/>
        </authorList>
    </citation>
    <scope>NUCLEOTIDE SEQUENCE</scope>
    <source>
        <strain evidence="1">C57BL/6J</strain>
        <tissue evidence="1">Tongue</tissue>
    </source>
</reference>
<dbReference type="EMBL" id="AK010040">
    <property type="protein sequence ID" value="BAB26660.1"/>
    <property type="molecule type" value="mRNA"/>
</dbReference>
<reference evidence="1" key="5">
    <citation type="journal article" date="2001" name="Nature">
        <title>Functional annotation of a full-length mouse cDNA collection.</title>
        <authorList>
            <consortium name="The RIKEN Genome Exploration Research Group Phase II Team and the FANTOM Consortium"/>
        </authorList>
    </citation>
    <scope>NUCLEOTIDE SEQUENCE</scope>
    <source>
        <strain evidence="1">C57BL/6J</strain>
        <tissue evidence="1">Tongue</tissue>
    </source>
</reference>
<reference evidence="1" key="3">
    <citation type="journal article" date="2000" name="Genome Res.">
        <title>RIKEN integrated sequence analysis (RISA) system--384-format sequencing pipeline with 384 multicapillary sequencer.</title>
        <authorList>
            <person name="Shibata K."/>
            <person name="Itoh M."/>
            <person name="Aizawa K."/>
            <person name="Nagaoka S."/>
            <person name="Sasaki N."/>
            <person name="Carninci P."/>
            <person name="Konno H."/>
            <person name="Akiyama J."/>
            <person name="Nishi K."/>
            <person name="Kitsunai T."/>
            <person name="Tashiro H."/>
            <person name="Itoh M."/>
            <person name="Sumi N."/>
            <person name="Ishii Y."/>
            <person name="Nakamura S."/>
            <person name="Hazama M."/>
            <person name="Nishine T."/>
            <person name="Harada A."/>
            <person name="Yamamoto R."/>
            <person name="Matsumoto H."/>
            <person name="Sakaguchi S."/>
            <person name="Ikegami T."/>
            <person name="Kashiwagi K."/>
            <person name="Fujiwake S."/>
            <person name="Inoue K."/>
            <person name="Togawa Y."/>
            <person name="Izawa M."/>
            <person name="Ohara E."/>
            <person name="Watahiki M."/>
            <person name="Yoneda Y."/>
            <person name="Ishikawa T."/>
            <person name="Ozawa K."/>
            <person name="Tanaka T."/>
            <person name="Matsuura S."/>
            <person name="Kawai J."/>
            <person name="Okazaki Y."/>
            <person name="Muramatsu M."/>
            <person name="Inoue Y."/>
            <person name="Kira A."/>
            <person name="Hayashizaki Y."/>
        </authorList>
    </citation>
    <scope>NUCLEOTIDE SEQUENCE</scope>
    <source>
        <strain evidence="1">C57BL/6J</strain>
        <tissue evidence="1">Tongue</tissue>
    </source>
</reference>
<dbReference type="AlphaFoldDB" id="Q9D6S0"/>
<reference evidence="1" key="2">
    <citation type="journal article" date="2000" name="Genome Res.">
        <title>Normalization and subtraction of cap-trapper-selected cDNAs to prepare full-length cDNA libraries for rapid discovery of new genes.</title>
        <authorList>
            <person name="Carninci P."/>
            <person name="Shibata Y."/>
            <person name="Hayatsu N."/>
            <person name="Sugahara Y."/>
            <person name="Shibata K."/>
            <person name="Itoh M."/>
            <person name="Konno H."/>
            <person name="Okazaki Y."/>
            <person name="Muramatsu M."/>
            <person name="Hayashizaki Y."/>
        </authorList>
    </citation>
    <scope>NUCLEOTIDE SEQUENCE</scope>
    <source>
        <strain evidence="1">C57BL/6J</strain>
        <tissue evidence="1">Tongue</tissue>
    </source>
</reference>
<protein>
    <submittedName>
        <fullName evidence="1">Uncharacterized protein</fullName>
    </submittedName>
</protein>
<reference evidence="1" key="4">
    <citation type="submission" date="2000-07" db="EMBL/GenBank/DDBJ databases">
        <authorList>
            <person name="Adachi J."/>
            <person name="Aizawa K."/>
            <person name="Akahira S."/>
            <person name="Akimura T."/>
            <person name="Arai A."/>
            <person name="Aono H."/>
            <person name="Arakawa T."/>
            <person name="Bono H."/>
            <person name="Carninci P."/>
            <person name="Fukuda S."/>
            <person name="Fukunishi Y."/>
            <person name="Furuno M."/>
            <person name="Hanagaki T."/>
            <person name="Hara A."/>
            <person name="Hayatsu N."/>
            <person name="Hiramoto K."/>
            <person name="Hiraoka T."/>
            <person name="Hori F."/>
            <person name="Imotani K."/>
            <person name="Ishii Y."/>
            <person name="Itoh M."/>
            <person name="Izawa M."/>
            <person name="Kasukawa T."/>
            <person name="Kato H."/>
            <person name="Kawai J."/>
            <person name="Kojima Y."/>
            <person name="Konno H."/>
            <person name="Kouda M."/>
            <person name="Koya S."/>
            <person name="Kurihara C."/>
            <person name="Matsuyama T."/>
            <person name="Miyazaki A."/>
            <person name="Nishi K."/>
            <person name="Nomura K."/>
            <person name="Numazaki R."/>
            <person name="Ohno M."/>
            <person name="Okazaki Y."/>
            <person name="Okido T."/>
            <person name="Owa C."/>
            <person name="Saito H."/>
            <person name="Saito R."/>
            <person name="Sakai C."/>
            <person name="Sakai K."/>
            <person name="Sano H."/>
            <person name="Sasaki D."/>
            <person name="Shibata K."/>
            <person name="Shibata Y."/>
            <person name="Shinagawa A."/>
            <person name="Shiraki T."/>
            <person name="Sogabe Y."/>
            <person name="Suzuki H."/>
            <person name="Tagami M."/>
            <person name="Tagawa A."/>
            <person name="Takahashi F."/>
            <person name="Tanaka T."/>
            <person name="Tejima Y."/>
            <person name="Toya T."/>
            <person name="Yamamura T."/>
            <person name="Yasunishi A."/>
            <person name="Yoshida K."/>
            <person name="Yoshino M."/>
            <person name="Muramatsu M."/>
            <person name="Hayashizaki Y."/>
        </authorList>
    </citation>
    <scope>NUCLEOTIDE SEQUENCE</scope>
    <source>
        <strain evidence="1">C57BL/6J</strain>
        <tissue evidence="1">Tongue</tissue>
    </source>
</reference>
<gene>
    <name evidence="2" type="primary">Il17ra</name>
    <name evidence="2" type="synonym">Il17r</name>
</gene>
<name>Q9D6S0_MOUSE</name>
<reference evidence="1" key="7">
    <citation type="journal article" date="2005" name="Science">
        <title>The Transcriptional Landscape of the Mammalian Genome.</title>
        <authorList>
            <consortium name="The FANTOM Consortium"/>
            <consortium name="Riken Genome Exploration Research Group and Genome Science Group (Genome Network Project Core Group)"/>
        </authorList>
    </citation>
    <scope>NUCLEOTIDE SEQUENCE</scope>
    <source>
        <strain evidence="1">C57BL/6J</strain>
        <tissue evidence="1">Tongue</tissue>
    </source>
</reference>
<proteinExistence type="evidence at transcript level"/>
<evidence type="ECO:0000313" key="2">
    <source>
        <dbReference type="MGI" id="MGI:107399"/>
    </source>
</evidence>
<organism evidence="1">
    <name type="scientific">Mus musculus</name>
    <name type="common">Mouse</name>
    <dbReference type="NCBI Taxonomy" id="10090"/>
    <lineage>
        <taxon>Eukaryota</taxon>
        <taxon>Metazoa</taxon>
        <taxon>Chordata</taxon>
        <taxon>Craniata</taxon>
        <taxon>Vertebrata</taxon>
        <taxon>Euteleostomi</taxon>
        <taxon>Mammalia</taxon>
        <taxon>Eutheria</taxon>
        <taxon>Euarchontoglires</taxon>
        <taxon>Glires</taxon>
        <taxon>Rodentia</taxon>
        <taxon>Myomorpha</taxon>
        <taxon>Muroidea</taxon>
        <taxon>Muridae</taxon>
        <taxon>Murinae</taxon>
        <taxon>Mus</taxon>
        <taxon>Mus</taxon>
    </lineage>
</organism>
<evidence type="ECO:0000313" key="1">
    <source>
        <dbReference type="EMBL" id="BAB26660.1"/>
    </source>
</evidence>
<dbReference type="MGI" id="MGI:107399">
    <property type="gene designation" value="Il17ra"/>
</dbReference>
<reference evidence="1" key="1">
    <citation type="journal article" date="1999" name="Methods Enzymol.">
        <title>High-efficiency full-length cDNA cloning.</title>
        <authorList>
            <person name="Carninci P."/>
            <person name="Hayashizaki Y."/>
        </authorList>
    </citation>
    <scope>NUCLEOTIDE SEQUENCE</scope>
    <source>
        <strain evidence="1">C57BL/6J</strain>
        <tissue evidence="1">Tongue</tissue>
    </source>
</reference>
<dbReference type="AGR" id="MGI:107399"/>
<sequence length="116" mass="12748">MSGSVALRGRKLHAKYTQKSSQISSLERAGIEMGDVKLEKQEEACEILCSLKCWLPVRGRAAACDSSWAAATRSLESSTSGYSEGVEKDVRVVGMGAWHNRRTREALKVRGKYVTV</sequence>
<reference evidence="1" key="8">
    <citation type="journal article" date="2005" name="Science">
        <title>Antisense Transcription in the Mammalian Transcriptome.</title>
        <authorList>
            <consortium name="RIKEN Genome Exploration Research Group and Genome Science Group (Genome Network Project Core Group) and the FANTOM Consortium"/>
        </authorList>
    </citation>
    <scope>NUCLEOTIDE SEQUENCE</scope>
    <source>
        <strain evidence="1">C57BL/6J</strain>
        <tissue evidence="1">Tongue</tissue>
    </source>
</reference>
<accession>Q9D6S0</accession>